<evidence type="ECO:0000256" key="5">
    <source>
        <dbReference type="ARBA" id="ARBA00022725"/>
    </source>
</evidence>
<keyword evidence="4 10" id="KW-0812">Transmembrane</keyword>
<dbReference type="InterPro" id="IPR004117">
    <property type="entry name" value="7tm6_olfct_rcpt"/>
</dbReference>
<dbReference type="GO" id="GO:0004984">
    <property type="term" value="F:olfactory receptor activity"/>
    <property type="evidence" value="ECO:0007669"/>
    <property type="project" value="InterPro"/>
</dbReference>
<evidence type="ECO:0000256" key="2">
    <source>
        <dbReference type="ARBA" id="ARBA00022475"/>
    </source>
</evidence>
<evidence type="ECO:0000256" key="4">
    <source>
        <dbReference type="ARBA" id="ARBA00022692"/>
    </source>
</evidence>
<keyword evidence="9 10" id="KW-0807">Transducer</keyword>
<dbReference type="PANTHER" id="PTHR21137:SF35">
    <property type="entry name" value="ODORANT RECEPTOR 19A-RELATED"/>
    <property type="match status" value="1"/>
</dbReference>
<keyword evidence="7 10" id="KW-0472">Membrane</keyword>
<keyword evidence="2" id="KW-1003">Cell membrane</keyword>
<comment type="similarity">
    <text evidence="10">Belongs to the insect chemoreceptor superfamily. Heteromeric odorant receptor channel (TC 1.A.69) family.</text>
</comment>
<name>A0A2P9JY58_HOLPA</name>
<comment type="caution">
    <text evidence="10">Lacks conserved residue(s) required for the propagation of feature annotation.</text>
</comment>
<protein>
    <recommendedName>
        <fullName evidence="10">Odorant receptor</fullName>
    </recommendedName>
</protein>
<dbReference type="PANTHER" id="PTHR21137">
    <property type="entry name" value="ODORANT RECEPTOR"/>
    <property type="match status" value="1"/>
</dbReference>
<dbReference type="GO" id="GO:0007165">
    <property type="term" value="P:signal transduction"/>
    <property type="evidence" value="ECO:0007669"/>
    <property type="project" value="UniProtKB-KW"/>
</dbReference>
<evidence type="ECO:0000256" key="3">
    <source>
        <dbReference type="ARBA" id="ARBA00022606"/>
    </source>
</evidence>
<feature type="transmembrane region" description="Helical" evidence="10">
    <location>
        <begin position="165"/>
        <end position="192"/>
    </location>
</feature>
<feature type="transmembrane region" description="Helical" evidence="10">
    <location>
        <begin position="28"/>
        <end position="48"/>
    </location>
</feature>
<dbReference type="GO" id="GO:0005886">
    <property type="term" value="C:plasma membrane"/>
    <property type="evidence" value="ECO:0007669"/>
    <property type="project" value="UniProtKB-SubCell"/>
</dbReference>
<accession>A0A2P9JY58</accession>
<reference evidence="11" key="1">
    <citation type="submission" date="2017-03" db="EMBL/GenBank/DDBJ databases">
        <authorList>
            <person name="Afonso C.L."/>
            <person name="Miller P.J."/>
            <person name="Scott M.A."/>
            <person name="Spackman E."/>
            <person name="Goraichik I."/>
            <person name="Dimitrov K.M."/>
            <person name="Suarez D.L."/>
            <person name="Swayne D.E."/>
        </authorList>
    </citation>
    <scope>NUCLEOTIDE SEQUENCE</scope>
    <source>
        <tissue evidence="11">Antenna</tissue>
    </source>
</reference>
<evidence type="ECO:0000313" key="11">
    <source>
        <dbReference type="EMBL" id="AVH87260.1"/>
    </source>
</evidence>
<sequence>MLEEESLKILGNKGLNPIISTFASKIKAVVFILLDNMLGISIIMGLIYNTLDTYIIIDSCNAAAVLYQVVSKQIVLLIYRKEFSDVIYCVKKFWSSNKFGKKSSTKIHNIQYIVKKLLHIFKLTVLITTILYLLKPLMEGERVLPFTWMNFCNIERGTMCYVSSYILQICGVIDILYGMVGFDSLFFILLSYGYCELEQVKYAFLDLNVNLSVNGDEIEVLQKIGILVRQHDRVLIFLRKVNKLFTNLLLCQFLTSVTCLCTGLFLLTAKGFPPSLTLILRYVPYIFTALSQICIYCTAGQIIGDQSESVANAAFETYWWTKRQPLFRRSIILIIERAQRRTQISAGGVFKLDMTTFVSILRGSVSALTLMQTFYNDP</sequence>
<dbReference type="AlphaFoldDB" id="A0A2P9JY58"/>
<feature type="transmembrane region" description="Helical" evidence="10">
    <location>
        <begin position="117"/>
        <end position="134"/>
    </location>
</feature>
<evidence type="ECO:0000256" key="6">
    <source>
        <dbReference type="ARBA" id="ARBA00022989"/>
    </source>
</evidence>
<evidence type="ECO:0000256" key="10">
    <source>
        <dbReference type="RuleBase" id="RU351113"/>
    </source>
</evidence>
<comment type="subcellular location">
    <subcellularLocation>
        <location evidence="1 10">Cell membrane</location>
        <topology evidence="1 10">Multi-pass membrane protein</topology>
    </subcellularLocation>
</comment>
<proteinExistence type="evidence at transcript level"/>
<feature type="transmembrane region" description="Helical" evidence="10">
    <location>
        <begin position="244"/>
        <end position="267"/>
    </location>
</feature>
<keyword evidence="6 10" id="KW-1133">Transmembrane helix</keyword>
<keyword evidence="5 10" id="KW-0552">Olfaction</keyword>
<keyword evidence="8 10" id="KW-0675">Receptor</keyword>
<organism evidence="11">
    <name type="scientific">Holotrichia parallela</name>
    <name type="common">Dark black chafer beetle</name>
    <name type="synonym">Pedinotrichia parallela</name>
    <dbReference type="NCBI Taxonomy" id="93412"/>
    <lineage>
        <taxon>Eukaryota</taxon>
        <taxon>Metazoa</taxon>
        <taxon>Ecdysozoa</taxon>
        <taxon>Arthropoda</taxon>
        <taxon>Hexapoda</taxon>
        <taxon>Insecta</taxon>
        <taxon>Pterygota</taxon>
        <taxon>Neoptera</taxon>
        <taxon>Endopterygota</taxon>
        <taxon>Coleoptera</taxon>
        <taxon>Polyphaga</taxon>
        <taxon>Scarabaeiformia</taxon>
        <taxon>Scarabaeidae</taxon>
        <taxon>Melolonthinae</taxon>
        <taxon>Holotrichia</taxon>
    </lineage>
</organism>
<evidence type="ECO:0000256" key="7">
    <source>
        <dbReference type="ARBA" id="ARBA00023136"/>
    </source>
</evidence>
<evidence type="ECO:0000256" key="1">
    <source>
        <dbReference type="ARBA" id="ARBA00004651"/>
    </source>
</evidence>
<dbReference type="EMBL" id="KY817044">
    <property type="protein sequence ID" value="AVH87260.1"/>
    <property type="molecule type" value="mRNA"/>
</dbReference>
<feature type="transmembrane region" description="Helical" evidence="10">
    <location>
        <begin position="279"/>
        <end position="299"/>
    </location>
</feature>
<evidence type="ECO:0000256" key="9">
    <source>
        <dbReference type="ARBA" id="ARBA00023224"/>
    </source>
</evidence>
<evidence type="ECO:0000256" key="8">
    <source>
        <dbReference type="ARBA" id="ARBA00023170"/>
    </source>
</evidence>
<keyword evidence="3 10" id="KW-0716">Sensory transduction</keyword>
<dbReference type="GO" id="GO:0005549">
    <property type="term" value="F:odorant binding"/>
    <property type="evidence" value="ECO:0007669"/>
    <property type="project" value="InterPro"/>
</dbReference>
<dbReference type="Pfam" id="PF02949">
    <property type="entry name" value="7tm_6"/>
    <property type="match status" value="1"/>
</dbReference>